<dbReference type="OMA" id="IAYAPMQ"/>
<reference evidence="6" key="1">
    <citation type="journal article" date="2017" name="Genome Biol.">
        <title>Comparative genomics reveals high biological diversity and specific adaptations in the industrially and medically important fungal genus Aspergillus.</title>
        <authorList>
            <person name="de Vries R.P."/>
            <person name="Riley R."/>
            <person name="Wiebenga A."/>
            <person name="Aguilar-Osorio G."/>
            <person name="Amillis S."/>
            <person name="Uchima C.A."/>
            <person name="Anderluh G."/>
            <person name="Asadollahi M."/>
            <person name="Askin M."/>
            <person name="Barry K."/>
            <person name="Battaglia E."/>
            <person name="Bayram O."/>
            <person name="Benocci T."/>
            <person name="Braus-Stromeyer S.A."/>
            <person name="Caldana C."/>
            <person name="Canovas D."/>
            <person name="Cerqueira G.C."/>
            <person name="Chen F."/>
            <person name="Chen W."/>
            <person name="Choi C."/>
            <person name="Clum A."/>
            <person name="Dos Santos R.A."/>
            <person name="Damasio A.R."/>
            <person name="Diallinas G."/>
            <person name="Emri T."/>
            <person name="Fekete E."/>
            <person name="Flipphi M."/>
            <person name="Freyberg S."/>
            <person name="Gallo A."/>
            <person name="Gournas C."/>
            <person name="Habgood R."/>
            <person name="Hainaut M."/>
            <person name="Harispe M.L."/>
            <person name="Henrissat B."/>
            <person name="Hilden K.S."/>
            <person name="Hope R."/>
            <person name="Hossain A."/>
            <person name="Karabika E."/>
            <person name="Karaffa L."/>
            <person name="Karanyi Z."/>
            <person name="Krasevec N."/>
            <person name="Kuo A."/>
            <person name="Kusch H."/>
            <person name="LaButti K."/>
            <person name="Lagendijk E.L."/>
            <person name="Lapidus A."/>
            <person name="Levasseur A."/>
            <person name="Lindquist E."/>
            <person name="Lipzen A."/>
            <person name="Logrieco A.F."/>
            <person name="MacCabe A."/>
            <person name="Maekelae M.R."/>
            <person name="Malavazi I."/>
            <person name="Melin P."/>
            <person name="Meyer V."/>
            <person name="Mielnichuk N."/>
            <person name="Miskei M."/>
            <person name="Molnar A.P."/>
            <person name="Mule G."/>
            <person name="Ngan C.Y."/>
            <person name="Orejas M."/>
            <person name="Orosz E."/>
            <person name="Ouedraogo J.P."/>
            <person name="Overkamp K.M."/>
            <person name="Park H.-S."/>
            <person name="Perrone G."/>
            <person name="Piumi F."/>
            <person name="Punt P.J."/>
            <person name="Ram A.F."/>
            <person name="Ramon A."/>
            <person name="Rauscher S."/>
            <person name="Record E."/>
            <person name="Riano-Pachon D.M."/>
            <person name="Robert V."/>
            <person name="Roehrig J."/>
            <person name="Ruller R."/>
            <person name="Salamov A."/>
            <person name="Salih N.S."/>
            <person name="Samson R.A."/>
            <person name="Sandor E."/>
            <person name="Sanguinetti M."/>
            <person name="Schuetze T."/>
            <person name="Sepcic K."/>
            <person name="Shelest E."/>
            <person name="Sherlock G."/>
            <person name="Sophianopoulou V."/>
            <person name="Squina F.M."/>
            <person name="Sun H."/>
            <person name="Susca A."/>
            <person name="Todd R.B."/>
            <person name="Tsang A."/>
            <person name="Unkles S.E."/>
            <person name="van de Wiele N."/>
            <person name="van Rossen-Uffink D."/>
            <person name="Oliveira J.V."/>
            <person name="Vesth T.C."/>
            <person name="Visser J."/>
            <person name="Yu J.-H."/>
            <person name="Zhou M."/>
            <person name="Andersen M.R."/>
            <person name="Archer D.B."/>
            <person name="Baker S.E."/>
            <person name="Benoit I."/>
            <person name="Brakhage A.A."/>
            <person name="Braus G.H."/>
            <person name="Fischer R."/>
            <person name="Frisvad J.C."/>
            <person name="Goldman G.H."/>
            <person name="Houbraken J."/>
            <person name="Oakley B."/>
            <person name="Pocsi I."/>
            <person name="Scazzocchio C."/>
            <person name="Seiboth B."/>
            <person name="vanKuyk P.A."/>
            <person name="Wortman J."/>
            <person name="Dyer P.S."/>
            <person name="Grigoriev I.V."/>
        </authorList>
    </citation>
    <scope>NUCLEOTIDE SEQUENCE [LARGE SCALE GENOMIC DNA]</scope>
    <source>
        <strain evidence="6">CBS 101740 / IMI 381727 / IBT 21946</strain>
    </source>
</reference>
<dbReference type="EMBL" id="KV878690">
    <property type="protein sequence ID" value="OJJ68590.1"/>
    <property type="molecule type" value="Genomic_DNA"/>
</dbReference>
<dbReference type="PANTHER" id="PTHR43712">
    <property type="entry name" value="PUTATIVE (AFU_ORTHOLOGUE AFUA_4G14580)-RELATED"/>
    <property type="match status" value="1"/>
</dbReference>
<evidence type="ECO:0000256" key="3">
    <source>
        <dbReference type="ARBA" id="ARBA00022691"/>
    </source>
</evidence>
<dbReference type="GO" id="GO:0008171">
    <property type="term" value="F:O-methyltransferase activity"/>
    <property type="evidence" value="ECO:0007669"/>
    <property type="project" value="InterPro"/>
</dbReference>
<dbReference type="RefSeq" id="XP_067475839.1">
    <property type="nucleotide sequence ID" value="XM_067627824.1"/>
</dbReference>
<dbReference type="STRING" id="767769.A0A1L9UA69"/>
<organism evidence="5 6">
    <name type="scientific">Aspergillus brasiliensis (strain CBS 101740 / IMI 381727 / IBT 21946)</name>
    <dbReference type="NCBI Taxonomy" id="767769"/>
    <lineage>
        <taxon>Eukaryota</taxon>
        <taxon>Fungi</taxon>
        <taxon>Dikarya</taxon>
        <taxon>Ascomycota</taxon>
        <taxon>Pezizomycotina</taxon>
        <taxon>Eurotiomycetes</taxon>
        <taxon>Eurotiomycetidae</taxon>
        <taxon>Eurotiales</taxon>
        <taxon>Aspergillaceae</taxon>
        <taxon>Aspergillus</taxon>
        <taxon>Aspergillus subgen. Circumdati</taxon>
    </lineage>
</organism>
<keyword evidence="6" id="KW-1185">Reference proteome</keyword>
<name>A0A1L9UA69_ASPBC</name>
<keyword evidence="3" id="KW-0949">S-adenosyl-L-methionine</keyword>
<dbReference type="InterPro" id="IPR001077">
    <property type="entry name" value="COMT_C"/>
</dbReference>
<accession>A0A1L9UA69</accession>
<dbReference type="GeneID" id="93580312"/>
<gene>
    <name evidence="5" type="ORF">ASPBRDRAFT_57946</name>
</gene>
<keyword evidence="1" id="KW-0489">Methyltransferase</keyword>
<dbReference type="VEuPathDB" id="FungiDB:ASPBRDRAFT_57946"/>
<dbReference type="InterPro" id="IPR016461">
    <property type="entry name" value="COMT-like"/>
</dbReference>
<dbReference type="PROSITE" id="PS51683">
    <property type="entry name" value="SAM_OMT_II"/>
    <property type="match status" value="1"/>
</dbReference>
<dbReference type="AlphaFoldDB" id="A0A1L9UA69"/>
<protein>
    <recommendedName>
        <fullName evidence="4">O-methyltransferase C-terminal domain-containing protein</fullName>
    </recommendedName>
</protein>
<dbReference type="GO" id="GO:0032259">
    <property type="term" value="P:methylation"/>
    <property type="evidence" value="ECO:0007669"/>
    <property type="project" value="UniProtKB-KW"/>
</dbReference>
<keyword evidence="2" id="KW-0808">Transferase</keyword>
<dbReference type="OrthoDB" id="2410195at2759"/>
<dbReference type="Gene3D" id="1.10.10.10">
    <property type="entry name" value="Winged helix-like DNA-binding domain superfamily/Winged helix DNA-binding domain"/>
    <property type="match status" value="1"/>
</dbReference>
<evidence type="ECO:0000313" key="5">
    <source>
        <dbReference type="EMBL" id="OJJ68590.1"/>
    </source>
</evidence>
<dbReference type="InterPro" id="IPR036390">
    <property type="entry name" value="WH_DNA-bd_sf"/>
</dbReference>
<dbReference type="InterPro" id="IPR036388">
    <property type="entry name" value="WH-like_DNA-bd_sf"/>
</dbReference>
<dbReference type="Proteomes" id="UP000184499">
    <property type="component" value="Unassembled WGS sequence"/>
</dbReference>
<dbReference type="GO" id="GO:0044550">
    <property type="term" value="P:secondary metabolite biosynthetic process"/>
    <property type="evidence" value="ECO:0007669"/>
    <property type="project" value="UniProtKB-ARBA"/>
</dbReference>
<evidence type="ECO:0000313" key="6">
    <source>
        <dbReference type="Proteomes" id="UP000184499"/>
    </source>
</evidence>
<evidence type="ECO:0000259" key="4">
    <source>
        <dbReference type="Pfam" id="PF00891"/>
    </source>
</evidence>
<dbReference type="PANTHER" id="PTHR43712:SF1">
    <property type="entry name" value="HYPOTHETICAL O-METHYLTRANSFERASE (EUROFUNG)-RELATED"/>
    <property type="match status" value="1"/>
</dbReference>
<dbReference type="InterPro" id="IPR029063">
    <property type="entry name" value="SAM-dependent_MTases_sf"/>
</dbReference>
<sequence length="404" mass="45195">MSTLAEATALVESIERIVNSPQVITDLHDDSLRRRLREAGRKLSLSMEVPGDTIHRIAYAPMQVGLARVGVDTRLFEILCEEGNHRVVDHAQLASRTGVDPVLMKRLLRYYQSVGMISQPADDGFAPNNVTRALASEGGRSGICMQQDLLSLPFLAFPQFLQETAYINPTDTRHTAFHLGKQTDQDLFSWLQTHPQDQSTFNAWMSAQRETHPNFLDVINFEQQLASGATATASTVLFVDIGGSKGHQSIAFKERYPSLPGRIIVQDLPHVIEAVRANPLPGFEGIETQPHDMFTPQPVKGARAYYFRNVLHDWPDDQCREVLENVKAGMSRDSVLLIDEMVLSERGSPWRAAQADLTMAVALSAMERTEAQWRALFEAVDLRVLDVLGYREELEDCVMVLALK</sequence>
<evidence type="ECO:0000256" key="1">
    <source>
        <dbReference type="ARBA" id="ARBA00022603"/>
    </source>
</evidence>
<dbReference type="SUPFAM" id="SSF46785">
    <property type="entry name" value="Winged helix' DNA-binding domain"/>
    <property type="match status" value="1"/>
</dbReference>
<proteinExistence type="predicted"/>
<feature type="domain" description="O-methyltransferase C-terminal" evidence="4">
    <location>
        <begin position="235"/>
        <end position="378"/>
    </location>
</feature>
<evidence type="ECO:0000256" key="2">
    <source>
        <dbReference type="ARBA" id="ARBA00022679"/>
    </source>
</evidence>
<dbReference type="Gene3D" id="3.40.50.150">
    <property type="entry name" value="Vaccinia Virus protein VP39"/>
    <property type="match status" value="1"/>
</dbReference>
<dbReference type="SUPFAM" id="SSF53335">
    <property type="entry name" value="S-adenosyl-L-methionine-dependent methyltransferases"/>
    <property type="match status" value="1"/>
</dbReference>
<dbReference type="Pfam" id="PF00891">
    <property type="entry name" value="Methyltransf_2"/>
    <property type="match status" value="1"/>
</dbReference>